<keyword evidence="2" id="KW-1185">Reference proteome</keyword>
<sequence length="198" mass="22569">MAYGDRISLNRLVYEETISNKFTKERGTTSVWEDKDTSVQGLSSAGDEELEKLKASSTTTVQRSILKCKITNRYNRKIKYNRKFSTLTASEPPHQTTKNFPTKKSRKACKANLPNIYRIIKKVPTFAEITLKTLTLKTSPSPTFQGPRDPTTLTCQSDDYSTLNKQSPFVVLEFLILRLWCSESFVFPLKPPKATNME</sequence>
<reference evidence="1 2" key="1">
    <citation type="submission" date="2024-01" db="EMBL/GenBank/DDBJ databases">
        <authorList>
            <person name="Waweru B."/>
        </authorList>
    </citation>
    <scope>NUCLEOTIDE SEQUENCE [LARGE SCALE GENOMIC DNA]</scope>
</reference>
<proteinExistence type="predicted"/>
<dbReference type="Proteomes" id="UP001314170">
    <property type="component" value="Unassembled WGS sequence"/>
</dbReference>
<organism evidence="1 2">
    <name type="scientific">Dovyalis caffra</name>
    <dbReference type="NCBI Taxonomy" id="77055"/>
    <lineage>
        <taxon>Eukaryota</taxon>
        <taxon>Viridiplantae</taxon>
        <taxon>Streptophyta</taxon>
        <taxon>Embryophyta</taxon>
        <taxon>Tracheophyta</taxon>
        <taxon>Spermatophyta</taxon>
        <taxon>Magnoliopsida</taxon>
        <taxon>eudicotyledons</taxon>
        <taxon>Gunneridae</taxon>
        <taxon>Pentapetalae</taxon>
        <taxon>rosids</taxon>
        <taxon>fabids</taxon>
        <taxon>Malpighiales</taxon>
        <taxon>Salicaceae</taxon>
        <taxon>Flacourtieae</taxon>
        <taxon>Dovyalis</taxon>
    </lineage>
</organism>
<gene>
    <name evidence="1" type="ORF">DCAF_LOCUS2989</name>
</gene>
<evidence type="ECO:0000313" key="2">
    <source>
        <dbReference type="Proteomes" id="UP001314170"/>
    </source>
</evidence>
<protein>
    <submittedName>
        <fullName evidence="1">Uncharacterized protein</fullName>
    </submittedName>
</protein>
<evidence type="ECO:0000313" key="1">
    <source>
        <dbReference type="EMBL" id="CAK7325316.1"/>
    </source>
</evidence>
<dbReference type="EMBL" id="CAWUPB010000850">
    <property type="protein sequence ID" value="CAK7325316.1"/>
    <property type="molecule type" value="Genomic_DNA"/>
</dbReference>
<name>A0AAV1QUB8_9ROSI</name>
<dbReference type="AlphaFoldDB" id="A0AAV1QUB8"/>
<accession>A0AAV1QUB8</accession>
<comment type="caution">
    <text evidence="1">The sequence shown here is derived from an EMBL/GenBank/DDBJ whole genome shotgun (WGS) entry which is preliminary data.</text>
</comment>